<organism evidence="13 14">
    <name type="scientific">Thermodesulforhabdus norvegica</name>
    <dbReference type="NCBI Taxonomy" id="39841"/>
    <lineage>
        <taxon>Bacteria</taxon>
        <taxon>Pseudomonadati</taxon>
        <taxon>Thermodesulfobacteriota</taxon>
        <taxon>Syntrophobacteria</taxon>
        <taxon>Syntrophobacterales</taxon>
        <taxon>Thermodesulforhabdaceae</taxon>
        <taxon>Thermodesulforhabdus</taxon>
    </lineage>
</organism>
<dbReference type="HAMAP" id="MF_00920">
    <property type="entry name" value="FtsY"/>
    <property type="match status" value="1"/>
</dbReference>
<dbReference type="Pfam" id="PF02881">
    <property type="entry name" value="SRP54_N"/>
    <property type="match status" value="1"/>
</dbReference>
<keyword evidence="5 10" id="KW-0342">GTP-binding</keyword>
<keyword evidence="1 10" id="KW-1003">Cell membrane</keyword>
<dbReference type="EC" id="3.6.5.4" evidence="10"/>
<evidence type="ECO:0000256" key="7">
    <source>
        <dbReference type="ARBA" id="ARBA00023170"/>
    </source>
</evidence>
<dbReference type="RefSeq" id="WP_093394074.1">
    <property type="nucleotide sequence ID" value="NZ_FOUU01000002.1"/>
</dbReference>
<comment type="subcellular location">
    <subcellularLocation>
        <location evidence="10">Cell membrane</location>
        <topology evidence="10">Peripheral membrane protein</topology>
        <orientation evidence="10">Cytoplasmic side</orientation>
    </subcellularLocation>
    <subcellularLocation>
        <location evidence="10">Cytoplasm</location>
    </subcellularLocation>
</comment>
<dbReference type="FunFam" id="1.20.120.140:FF:000002">
    <property type="entry name" value="Signal recognition particle receptor FtsY"/>
    <property type="match status" value="1"/>
</dbReference>
<keyword evidence="2 10" id="KW-0963">Cytoplasm</keyword>
<dbReference type="GO" id="GO:0003924">
    <property type="term" value="F:GTPase activity"/>
    <property type="evidence" value="ECO:0007669"/>
    <property type="project" value="UniProtKB-UniRule"/>
</dbReference>
<evidence type="ECO:0000256" key="6">
    <source>
        <dbReference type="ARBA" id="ARBA00023136"/>
    </source>
</evidence>
<dbReference type="InterPro" id="IPR027417">
    <property type="entry name" value="P-loop_NTPase"/>
</dbReference>
<evidence type="ECO:0000256" key="9">
    <source>
        <dbReference type="ARBA" id="ARBA00053570"/>
    </source>
</evidence>
<dbReference type="PANTHER" id="PTHR43134">
    <property type="entry name" value="SIGNAL RECOGNITION PARTICLE RECEPTOR SUBUNIT ALPHA"/>
    <property type="match status" value="1"/>
</dbReference>
<dbReference type="InterPro" id="IPR003593">
    <property type="entry name" value="AAA+_ATPase"/>
</dbReference>
<feature type="binding site" evidence="10">
    <location>
        <begin position="226"/>
        <end position="230"/>
    </location>
    <ligand>
        <name>GTP</name>
        <dbReference type="ChEBI" id="CHEBI:37565"/>
    </ligand>
</feature>
<dbReference type="OrthoDB" id="9804720at2"/>
<evidence type="ECO:0000256" key="3">
    <source>
        <dbReference type="ARBA" id="ARBA00022741"/>
    </source>
</evidence>
<keyword evidence="4 10" id="KW-0378">Hydrolase</keyword>
<dbReference type="GO" id="GO:0006614">
    <property type="term" value="P:SRP-dependent cotranslational protein targeting to membrane"/>
    <property type="evidence" value="ECO:0007669"/>
    <property type="project" value="InterPro"/>
</dbReference>
<dbReference type="GO" id="GO:0005737">
    <property type="term" value="C:cytoplasm"/>
    <property type="evidence" value="ECO:0007669"/>
    <property type="project" value="UniProtKB-SubCell"/>
</dbReference>
<dbReference type="Gene3D" id="1.20.120.140">
    <property type="entry name" value="Signal recognition particle SRP54, nucleotide-binding domain"/>
    <property type="match status" value="1"/>
</dbReference>
<dbReference type="SUPFAM" id="SSF47364">
    <property type="entry name" value="Domain of the SRP/SRP receptor G-proteins"/>
    <property type="match status" value="1"/>
</dbReference>
<feature type="binding site" evidence="10">
    <location>
        <begin position="290"/>
        <end position="293"/>
    </location>
    <ligand>
        <name>GTP</name>
        <dbReference type="ChEBI" id="CHEBI:37565"/>
    </ligand>
</feature>
<dbReference type="STRING" id="39841.SAMN05660836_01100"/>
<dbReference type="InterPro" id="IPR036225">
    <property type="entry name" value="SRP/SRP_N"/>
</dbReference>
<dbReference type="FunFam" id="3.40.50.300:FF:000053">
    <property type="entry name" value="Signal recognition particle receptor FtsY"/>
    <property type="match status" value="1"/>
</dbReference>
<name>A0A1I4SPW3_9BACT</name>
<reference evidence="13 14" key="1">
    <citation type="submission" date="2016-10" db="EMBL/GenBank/DDBJ databases">
        <authorList>
            <person name="de Groot N.N."/>
        </authorList>
    </citation>
    <scope>NUCLEOTIDE SEQUENCE [LARGE SCALE GENOMIC DNA]</scope>
    <source>
        <strain evidence="13 14">DSM 9990</strain>
    </source>
</reference>
<proteinExistence type="inferred from homology"/>
<protein>
    <recommendedName>
        <fullName evidence="10">Signal recognition particle receptor FtsY</fullName>
        <shortName evidence="10">SRP receptor</shortName>
        <ecNumber evidence="10">3.6.5.4</ecNumber>
    </recommendedName>
</protein>
<dbReference type="InterPro" id="IPR000897">
    <property type="entry name" value="SRP54_GTPase_dom"/>
</dbReference>
<comment type="catalytic activity">
    <reaction evidence="8 10">
        <text>GTP + H2O = GDP + phosphate + H(+)</text>
        <dbReference type="Rhea" id="RHEA:19669"/>
        <dbReference type="ChEBI" id="CHEBI:15377"/>
        <dbReference type="ChEBI" id="CHEBI:15378"/>
        <dbReference type="ChEBI" id="CHEBI:37565"/>
        <dbReference type="ChEBI" id="CHEBI:43474"/>
        <dbReference type="ChEBI" id="CHEBI:58189"/>
        <dbReference type="EC" id="3.6.5.4"/>
    </reaction>
</comment>
<evidence type="ECO:0000256" key="10">
    <source>
        <dbReference type="HAMAP-Rule" id="MF_00920"/>
    </source>
</evidence>
<dbReference type="PROSITE" id="PS00300">
    <property type="entry name" value="SRP54"/>
    <property type="match status" value="1"/>
</dbReference>
<dbReference type="GO" id="GO:0005525">
    <property type="term" value="F:GTP binding"/>
    <property type="evidence" value="ECO:0007669"/>
    <property type="project" value="UniProtKB-UniRule"/>
</dbReference>
<dbReference type="NCBIfam" id="TIGR00064">
    <property type="entry name" value="ftsY"/>
    <property type="match status" value="1"/>
</dbReference>
<dbReference type="Gene3D" id="3.40.50.300">
    <property type="entry name" value="P-loop containing nucleotide triphosphate hydrolases"/>
    <property type="match status" value="1"/>
</dbReference>
<evidence type="ECO:0000256" key="4">
    <source>
        <dbReference type="ARBA" id="ARBA00022801"/>
    </source>
</evidence>
<dbReference type="AlphaFoldDB" id="A0A1I4SPW3"/>
<feature type="region of interest" description="Disordered" evidence="11">
    <location>
        <begin position="1"/>
        <end position="29"/>
    </location>
</feature>
<evidence type="ECO:0000313" key="13">
    <source>
        <dbReference type="EMBL" id="SFM66558.1"/>
    </source>
</evidence>
<dbReference type="SMART" id="SM00382">
    <property type="entry name" value="AAA"/>
    <property type="match status" value="1"/>
</dbReference>
<keyword evidence="14" id="KW-1185">Reference proteome</keyword>
<evidence type="ECO:0000256" key="11">
    <source>
        <dbReference type="SAM" id="MobiDB-lite"/>
    </source>
</evidence>
<gene>
    <name evidence="10" type="primary">ftsY</name>
    <name evidence="13" type="ORF">SAMN05660836_01100</name>
</gene>
<dbReference type="GO" id="GO:0005047">
    <property type="term" value="F:signal recognition particle binding"/>
    <property type="evidence" value="ECO:0007669"/>
    <property type="project" value="TreeGrafter"/>
</dbReference>
<dbReference type="SMART" id="SM00962">
    <property type="entry name" value="SRP54"/>
    <property type="match status" value="1"/>
</dbReference>
<dbReference type="SUPFAM" id="SSF52540">
    <property type="entry name" value="P-loop containing nucleoside triphosphate hydrolases"/>
    <property type="match status" value="1"/>
</dbReference>
<evidence type="ECO:0000313" key="14">
    <source>
        <dbReference type="Proteomes" id="UP000199611"/>
    </source>
</evidence>
<accession>A0A1I4SPW3</accession>
<keyword evidence="3 10" id="KW-0547">Nucleotide-binding</keyword>
<evidence type="ECO:0000256" key="2">
    <source>
        <dbReference type="ARBA" id="ARBA00022490"/>
    </source>
</evidence>
<dbReference type="Proteomes" id="UP000199611">
    <property type="component" value="Unassembled WGS sequence"/>
</dbReference>
<dbReference type="PANTHER" id="PTHR43134:SF1">
    <property type="entry name" value="SIGNAL RECOGNITION PARTICLE RECEPTOR SUBUNIT ALPHA"/>
    <property type="match status" value="1"/>
</dbReference>
<comment type="similarity">
    <text evidence="10">Belongs to the GTP-binding SRP family. FtsY subfamily.</text>
</comment>
<keyword evidence="7 10" id="KW-0675">Receptor</keyword>
<dbReference type="Pfam" id="PF00448">
    <property type="entry name" value="SRP54"/>
    <property type="match status" value="1"/>
</dbReference>
<dbReference type="InterPro" id="IPR013822">
    <property type="entry name" value="Signal_recog_particl_SRP54_hlx"/>
</dbReference>
<dbReference type="InterPro" id="IPR004390">
    <property type="entry name" value="SR_rcpt_FtsY"/>
</dbReference>
<dbReference type="CDD" id="cd17874">
    <property type="entry name" value="FtsY"/>
    <property type="match status" value="1"/>
</dbReference>
<keyword evidence="6 10" id="KW-0472">Membrane</keyword>
<dbReference type="InterPro" id="IPR042101">
    <property type="entry name" value="SRP54_N_sf"/>
</dbReference>
<comment type="function">
    <text evidence="9">Involved in targeting and insertion of nascent membrane proteins into the cytoplasmic membrane. Acts as a receptor for the complex formed by the signal recognition particle (SRP) and the ribosome-nascent chain (RNC). Interaction with SRP-RNC leads to the transfer of the RNC complex to the Sec translocase for insertion into the membrane, the hydrolysis of GTP by both Ffh and FtsY, and the dissociation of the SRP-FtsY complex into the individual components.</text>
</comment>
<evidence type="ECO:0000256" key="8">
    <source>
        <dbReference type="ARBA" id="ARBA00048027"/>
    </source>
</evidence>
<feature type="domain" description="SRP54-type proteins GTP-binding" evidence="12">
    <location>
        <begin position="311"/>
        <end position="324"/>
    </location>
</feature>
<comment type="subunit">
    <text evidence="10">Part of the signal recognition particle protein translocation system, which is composed of SRP and FtsY.</text>
</comment>
<dbReference type="GO" id="GO:0005886">
    <property type="term" value="C:plasma membrane"/>
    <property type="evidence" value="ECO:0007669"/>
    <property type="project" value="UniProtKB-SubCell"/>
</dbReference>
<sequence length="338" mass="36915">MIWWKRRTDRSDPEPQPAVTTEQDNTIHPERHDQEGGIIGRLKAKLKNARESLSKKIDTVVARGRPVDQELLEELEEALIMADVGVNATSLIMARITEVIKKQRPQDSSKVQDILKDELVNLLTIPAHPLDPSSAKPFVIMVTGVNGVGKTTTIAKLANYWKNQNFSPLLVAADTFRAAAIDQLVLWGERIRVPVIKQQPGADPSAVVYDALEAAISRKHDLVIVDTAGRMHTRVNLMEELKKINRVISKKLPGAPHETLLVIDATTGQNALSQARLFKEAVGISGLVVTKLDGTAKGGTVIALCHELGVPIRFIGVGEGLDDIEPFDPVAFVEALLG</sequence>
<dbReference type="SMART" id="SM00963">
    <property type="entry name" value="SRP54_N"/>
    <property type="match status" value="1"/>
</dbReference>
<evidence type="ECO:0000256" key="1">
    <source>
        <dbReference type="ARBA" id="ARBA00022475"/>
    </source>
</evidence>
<evidence type="ECO:0000259" key="12">
    <source>
        <dbReference type="PROSITE" id="PS00300"/>
    </source>
</evidence>
<feature type="binding site" evidence="10">
    <location>
        <begin position="144"/>
        <end position="151"/>
    </location>
    <ligand>
        <name>GTP</name>
        <dbReference type="ChEBI" id="CHEBI:37565"/>
    </ligand>
</feature>
<dbReference type="EMBL" id="FOUU01000002">
    <property type="protein sequence ID" value="SFM66558.1"/>
    <property type="molecule type" value="Genomic_DNA"/>
</dbReference>
<evidence type="ECO:0000256" key="5">
    <source>
        <dbReference type="ARBA" id="ARBA00023134"/>
    </source>
</evidence>